<dbReference type="OrthoDB" id="517416at2"/>
<dbReference type="Proteomes" id="UP000238949">
    <property type="component" value="Unassembled WGS sequence"/>
</dbReference>
<evidence type="ECO:0000313" key="2">
    <source>
        <dbReference type="Proteomes" id="UP000238949"/>
    </source>
</evidence>
<dbReference type="GO" id="GO:0006355">
    <property type="term" value="P:regulation of DNA-templated transcription"/>
    <property type="evidence" value="ECO:0007669"/>
    <property type="project" value="InterPro"/>
</dbReference>
<protein>
    <submittedName>
        <fullName evidence="1">CopG family transcriptional regulator</fullName>
    </submittedName>
</protein>
<keyword evidence="2" id="KW-1185">Reference proteome</keyword>
<sequence length="76" mass="8939">MPRQSITLTEKNDEWLKNQVEETRDYANKSELVNDLIRRARRAEAINQKLESAENSGFVDQSPEDMLKEFKADLKR</sequence>
<comment type="caution">
    <text evidence="1">The sequence shown here is derived from an EMBL/GenBank/DDBJ whole genome shotgun (WGS) entry which is preliminary data.</text>
</comment>
<proteinExistence type="predicted"/>
<dbReference type="EMBL" id="PVNP01000125">
    <property type="protein sequence ID" value="PRO73301.1"/>
    <property type="molecule type" value="Genomic_DNA"/>
</dbReference>
<gene>
    <name evidence="1" type="ORF">C6Y40_12130</name>
</gene>
<name>A0A2S9VA12_9ALTE</name>
<organism evidence="1 2">
    <name type="scientific">Alteromonas alba</name>
    <dbReference type="NCBI Taxonomy" id="2079529"/>
    <lineage>
        <taxon>Bacteria</taxon>
        <taxon>Pseudomonadati</taxon>
        <taxon>Pseudomonadota</taxon>
        <taxon>Gammaproteobacteria</taxon>
        <taxon>Alteromonadales</taxon>
        <taxon>Alteromonadaceae</taxon>
        <taxon>Alteromonas/Salinimonas group</taxon>
        <taxon>Alteromonas</taxon>
    </lineage>
</organism>
<dbReference type="SUPFAM" id="SSF47598">
    <property type="entry name" value="Ribbon-helix-helix"/>
    <property type="match status" value="1"/>
</dbReference>
<evidence type="ECO:0000313" key="1">
    <source>
        <dbReference type="EMBL" id="PRO73301.1"/>
    </source>
</evidence>
<reference evidence="2" key="1">
    <citation type="journal article" date="2020" name="Int. J. Syst. Evol. Microbiol.">
        <title>Alteromonas alba sp. nov., a marine bacterium isolated from the seawater of the West Pacific Ocean.</title>
        <authorList>
            <person name="Sun C."/>
            <person name="Wu Y.-H."/>
            <person name="Xamxidin M."/>
            <person name="Cheng H."/>
            <person name="Xu X.-W."/>
        </authorList>
    </citation>
    <scope>NUCLEOTIDE SEQUENCE [LARGE SCALE GENOMIC DNA]</scope>
    <source>
        <strain evidence="2">190</strain>
    </source>
</reference>
<dbReference type="AlphaFoldDB" id="A0A2S9VA12"/>
<accession>A0A2S9VA12</accession>
<dbReference type="RefSeq" id="WP_105934819.1">
    <property type="nucleotide sequence ID" value="NZ_PVNP01000125.1"/>
</dbReference>
<dbReference type="InterPro" id="IPR010985">
    <property type="entry name" value="Ribbon_hlx_hlx"/>
</dbReference>